<dbReference type="SUPFAM" id="SSF88723">
    <property type="entry name" value="PIN domain-like"/>
    <property type="match status" value="1"/>
</dbReference>
<gene>
    <name evidence="6" type="ORF">AVDCRST_MAG58-813</name>
</gene>
<dbReference type="GO" id="GO:0046872">
    <property type="term" value="F:metal ion binding"/>
    <property type="evidence" value="ECO:0007669"/>
    <property type="project" value="UniProtKB-KW"/>
</dbReference>
<evidence type="ECO:0000313" key="6">
    <source>
        <dbReference type="EMBL" id="CAA9449234.1"/>
    </source>
</evidence>
<dbReference type="PANTHER" id="PTHR36173">
    <property type="entry name" value="RIBONUCLEASE VAPC16-RELATED"/>
    <property type="match status" value="1"/>
</dbReference>
<dbReference type="PANTHER" id="PTHR36173:SF2">
    <property type="entry name" value="RIBONUCLEASE VAPC16"/>
    <property type="match status" value="1"/>
</dbReference>
<dbReference type="InterPro" id="IPR002716">
    <property type="entry name" value="PIN_dom"/>
</dbReference>
<dbReference type="InterPro" id="IPR029060">
    <property type="entry name" value="PIN-like_dom_sf"/>
</dbReference>
<reference evidence="6" key="1">
    <citation type="submission" date="2020-02" db="EMBL/GenBank/DDBJ databases">
        <authorList>
            <person name="Meier V. D."/>
        </authorList>
    </citation>
    <scope>NUCLEOTIDE SEQUENCE</scope>
    <source>
        <strain evidence="6">AVDCRST_MAG58</strain>
    </source>
</reference>
<sequence length="53" mass="5988">MLSVSLDHAMGVYELPHHRNPFDRLLIAQALAEGMPLLSQDSEFSSYSVDVIW</sequence>
<protein>
    <recommendedName>
        <fullName evidence="5">PIN domain-containing protein</fullName>
    </recommendedName>
</protein>
<dbReference type="InterPro" id="IPR052919">
    <property type="entry name" value="TA_system_RNase"/>
</dbReference>
<evidence type="ECO:0000256" key="4">
    <source>
        <dbReference type="ARBA" id="ARBA00022842"/>
    </source>
</evidence>
<proteinExistence type="predicted"/>
<dbReference type="GO" id="GO:0016787">
    <property type="term" value="F:hydrolase activity"/>
    <property type="evidence" value="ECO:0007669"/>
    <property type="project" value="UniProtKB-KW"/>
</dbReference>
<dbReference type="GO" id="GO:0004518">
    <property type="term" value="F:nuclease activity"/>
    <property type="evidence" value="ECO:0007669"/>
    <property type="project" value="UniProtKB-KW"/>
</dbReference>
<keyword evidence="2" id="KW-0479">Metal-binding</keyword>
<evidence type="ECO:0000256" key="2">
    <source>
        <dbReference type="ARBA" id="ARBA00022723"/>
    </source>
</evidence>
<keyword evidence="1" id="KW-0540">Nuclease</keyword>
<dbReference type="EMBL" id="CADCVF010000018">
    <property type="protein sequence ID" value="CAA9449234.1"/>
    <property type="molecule type" value="Genomic_DNA"/>
</dbReference>
<feature type="domain" description="PIN" evidence="5">
    <location>
        <begin position="3"/>
        <end position="47"/>
    </location>
</feature>
<accession>A0A6J4QNU4</accession>
<dbReference type="AlphaFoldDB" id="A0A6J4QNU4"/>
<keyword evidence="4" id="KW-0460">Magnesium</keyword>
<keyword evidence="3" id="KW-0378">Hydrolase</keyword>
<name>A0A6J4QNU4_9ACTN</name>
<evidence type="ECO:0000259" key="5">
    <source>
        <dbReference type="Pfam" id="PF01850"/>
    </source>
</evidence>
<evidence type="ECO:0000256" key="3">
    <source>
        <dbReference type="ARBA" id="ARBA00022801"/>
    </source>
</evidence>
<evidence type="ECO:0000256" key="1">
    <source>
        <dbReference type="ARBA" id="ARBA00022722"/>
    </source>
</evidence>
<dbReference type="Pfam" id="PF01850">
    <property type="entry name" value="PIN"/>
    <property type="match status" value="1"/>
</dbReference>
<organism evidence="6">
    <name type="scientific">uncultured Rubrobacteraceae bacterium</name>
    <dbReference type="NCBI Taxonomy" id="349277"/>
    <lineage>
        <taxon>Bacteria</taxon>
        <taxon>Bacillati</taxon>
        <taxon>Actinomycetota</taxon>
        <taxon>Rubrobacteria</taxon>
        <taxon>Rubrobacterales</taxon>
        <taxon>Rubrobacteraceae</taxon>
        <taxon>environmental samples</taxon>
    </lineage>
</organism>